<gene>
    <name evidence="2" type="ORF">PLEPLA_LOCUS12984</name>
</gene>
<comment type="caution">
    <text evidence="2">The sequence shown here is derived from an EMBL/GenBank/DDBJ whole genome shotgun (WGS) entry which is preliminary data.</text>
</comment>
<name>A0A9N7U7D3_PLEPL</name>
<keyword evidence="3" id="KW-1185">Reference proteome</keyword>
<reference evidence="2" key="1">
    <citation type="submission" date="2020-03" db="EMBL/GenBank/DDBJ databases">
        <authorList>
            <person name="Weist P."/>
        </authorList>
    </citation>
    <scope>NUCLEOTIDE SEQUENCE</scope>
</reference>
<sequence length="100" mass="10463">MSLASLPVDKVCPCASGLRCRFGRISSRDLSPALAGPRRVHFLRGGVPRLALGRLGKAECGRNEVNAEKGFTKASAFWGDEGGPKSACDSPCRGDTGDSV</sequence>
<evidence type="ECO:0000313" key="3">
    <source>
        <dbReference type="Proteomes" id="UP001153269"/>
    </source>
</evidence>
<dbReference type="Proteomes" id="UP001153269">
    <property type="component" value="Unassembled WGS sequence"/>
</dbReference>
<accession>A0A9N7U7D3</accession>
<organism evidence="2 3">
    <name type="scientific">Pleuronectes platessa</name>
    <name type="common">European plaice</name>
    <dbReference type="NCBI Taxonomy" id="8262"/>
    <lineage>
        <taxon>Eukaryota</taxon>
        <taxon>Metazoa</taxon>
        <taxon>Chordata</taxon>
        <taxon>Craniata</taxon>
        <taxon>Vertebrata</taxon>
        <taxon>Euteleostomi</taxon>
        <taxon>Actinopterygii</taxon>
        <taxon>Neopterygii</taxon>
        <taxon>Teleostei</taxon>
        <taxon>Neoteleostei</taxon>
        <taxon>Acanthomorphata</taxon>
        <taxon>Carangaria</taxon>
        <taxon>Pleuronectiformes</taxon>
        <taxon>Pleuronectoidei</taxon>
        <taxon>Pleuronectidae</taxon>
        <taxon>Pleuronectes</taxon>
    </lineage>
</organism>
<protein>
    <submittedName>
        <fullName evidence="2">Uncharacterized protein</fullName>
    </submittedName>
</protein>
<evidence type="ECO:0000313" key="2">
    <source>
        <dbReference type="EMBL" id="CAB1425054.1"/>
    </source>
</evidence>
<proteinExistence type="predicted"/>
<dbReference type="AlphaFoldDB" id="A0A9N7U7D3"/>
<evidence type="ECO:0000256" key="1">
    <source>
        <dbReference type="SAM" id="MobiDB-lite"/>
    </source>
</evidence>
<dbReference type="EMBL" id="CADEAL010000779">
    <property type="protein sequence ID" value="CAB1425054.1"/>
    <property type="molecule type" value="Genomic_DNA"/>
</dbReference>
<feature type="region of interest" description="Disordered" evidence="1">
    <location>
        <begin position="79"/>
        <end position="100"/>
    </location>
</feature>